<geneLocation type="plasmid" evidence="4 5">
    <name>pPNAP01</name>
</geneLocation>
<gene>
    <name evidence="4" type="ordered locus">Pnap_4228</name>
</gene>
<keyword evidence="3" id="KW-0732">Signal</keyword>
<keyword evidence="4" id="KW-0614">Plasmid</keyword>
<protein>
    <recommendedName>
        <fullName evidence="6">Conjugal transfer protein TrbJ</fullName>
    </recommendedName>
</protein>
<feature type="chain" id="PRO_5002639467" description="Conjugal transfer protein TrbJ" evidence="3">
    <location>
        <begin position="27"/>
        <end position="237"/>
    </location>
</feature>
<proteinExistence type="predicted"/>
<accession>A1VV33</accession>
<keyword evidence="5" id="KW-1185">Reference proteome</keyword>
<evidence type="ECO:0000256" key="2">
    <source>
        <dbReference type="SAM" id="MobiDB-lite"/>
    </source>
</evidence>
<evidence type="ECO:0000313" key="4">
    <source>
        <dbReference type="EMBL" id="ABM39511.1"/>
    </source>
</evidence>
<evidence type="ECO:0000313" key="5">
    <source>
        <dbReference type="Proteomes" id="UP000000644"/>
    </source>
</evidence>
<name>A1VV33_POLNA</name>
<evidence type="ECO:0000256" key="1">
    <source>
        <dbReference type="SAM" id="Coils"/>
    </source>
</evidence>
<reference evidence="5" key="1">
    <citation type="journal article" date="2009" name="Environ. Microbiol.">
        <title>The genome of Polaromonas naphthalenivorans strain CJ2, isolated from coal tar-contaminated sediment, reveals physiological and metabolic versatility and evolution through extensive horizontal gene transfer.</title>
        <authorList>
            <person name="Yagi J.M."/>
            <person name="Sims D."/>
            <person name="Brettin T."/>
            <person name="Bruce D."/>
            <person name="Madsen E.L."/>
        </authorList>
    </citation>
    <scope>NUCLEOTIDE SEQUENCE [LARGE SCALE GENOMIC DNA]</scope>
    <source>
        <strain evidence="5">CJ2</strain>
        <plasmid evidence="5">Plasmid pPNAP01</plasmid>
    </source>
</reference>
<feature type="region of interest" description="Disordered" evidence="2">
    <location>
        <begin position="214"/>
        <end position="237"/>
    </location>
</feature>
<dbReference type="RefSeq" id="WP_011797884.1">
    <property type="nucleotide sequence ID" value="NC_008757.1"/>
</dbReference>
<feature type="signal peptide" evidence="3">
    <location>
        <begin position="1"/>
        <end position="26"/>
    </location>
</feature>
<evidence type="ECO:0000256" key="3">
    <source>
        <dbReference type="SAM" id="SignalP"/>
    </source>
</evidence>
<keyword evidence="1" id="KW-0175">Coiled coil</keyword>
<sequence>MKLNIKKSLAIATIACAGFLPTFSQAMLVFDAANYSQTTITAIQQIKAQIDQVRQLQEQIKSNSANFAGKDIADLKREYDKVKRVYDSANALQNTLLGVQQNFDNLKAMFGSGNYQDFGSMAVSIGDRAKAGDAVAKNLYDNSRRAQDQMKDAFDRHQKIVDQASNVSGVTEATQATTAAVGVLIQQNNSMLAMMAADQTKKAVDASEINTEKQERAQAEMKYQQNMSSELKKILKK</sequence>
<evidence type="ECO:0008006" key="6">
    <source>
        <dbReference type="Google" id="ProtNLM"/>
    </source>
</evidence>
<dbReference type="KEGG" id="pna:Pnap_4228"/>
<organism evidence="4 5">
    <name type="scientific">Polaromonas naphthalenivorans (strain CJ2)</name>
    <dbReference type="NCBI Taxonomy" id="365044"/>
    <lineage>
        <taxon>Bacteria</taxon>
        <taxon>Pseudomonadati</taxon>
        <taxon>Pseudomonadota</taxon>
        <taxon>Betaproteobacteria</taxon>
        <taxon>Burkholderiales</taxon>
        <taxon>Comamonadaceae</taxon>
        <taxon>Polaromonas</taxon>
    </lineage>
</organism>
<dbReference type="EMBL" id="CP000530">
    <property type="protein sequence ID" value="ABM39511.1"/>
    <property type="molecule type" value="Genomic_DNA"/>
</dbReference>
<dbReference type="HOGENOM" id="CLU_1169818_0_0_4"/>
<feature type="coiled-coil region" evidence="1">
    <location>
        <begin position="43"/>
        <end position="92"/>
    </location>
</feature>
<dbReference type="Proteomes" id="UP000000644">
    <property type="component" value="Plasmid pPNAP01"/>
</dbReference>
<dbReference type="AlphaFoldDB" id="A1VV33"/>